<reference evidence="3 4" key="1">
    <citation type="submission" date="2016-10" db="EMBL/GenBank/DDBJ databases">
        <authorList>
            <person name="de Groot N.N."/>
        </authorList>
    </citation>
    <scope>NUCLEOTIDE SEQUENCE [LARGE SCALE GENOMIC DNA]</scope>
    <source>
        <strain evidence="3 4">DSM 44637</strain>
    </source>
</reference>
<evidence type="ECO:0000256" key="1">
    <source>
        <dbReference type="ARBA" id="ARBA00009199"/>
    </source>
</evidence>
<dbReference type="RefSeq" id="WP_093576558.1">
    <property type="nucleotide sequence ID" value="NZ_FOWC01000016.1"/>
</dbReference>
<dbReference type="InterPro" id="IPR020556">
    <property type="entry name" value="Amidase_CS"/>
</dbReference>
<dbReference type="AlphaFoldDB" id="A0A1I5ZSC4"/>
<feature type="domain" description="Amidase" evidence="2">
    <location>
        <begin position="29"/>
        <end position="453"/>
    </location>
</feature>
<protein>
    <submittedName>
        <fullName evidence="3">Amidase</fullName>
    </submittedName>
</protein>
<dbReference type="InterPro" id="IPR023631">
    <property type="entry name" value="Amidase_dom"/>
</dbReference>
<dbReference type="PANTHER" id="PTHR11895">
    <property type="entry name" value="TRANSAMIDASE"/>
    <property type="match status" value="1"/>
</dbReference>
<dbReference type="InterPro" id="IPR000120">
    <property type="entry name" value="Amidase"/>
</dbReference>
<dbReference type="PROSITE" id="PS00571">
    <property type="entry name" value="AMIDASES"/>
    <property type="match status" value="1"/>
</dbReference>
<accession>A0A1I5ZSC4</accession>
<comment type="similarity">
    <text evidence="1">Belongs to the amidase family.</text>
</comment>
<dbReference type="SUPFAM" id="SSF75304">
    <property type="entry name" value="Amidase signature (AS) enzymes"/>
    <property type="match status" value="1"/>
</dbReference>
<dbReference type="EMBL" id="FOWC01000016">
    <property type="protein sequence ID" value="SFQ59376.1"/>
    <property type="molecule type" value="Genomic_DNA"/>
</dbReference>
<dbReference type="Proteomes" id="UP000199137">
    <property type="component" value="Unassembled WGS sequence"/>
</dbReference>
<evidence type="ECO:0000259" key="2">
    <source>
        <dbReference type="Pfam" id="PF01425"/>
    </source>
</evidence>
<dbReference type="STRING" id="112413.SAMN05421854_11671"/>
<dbReference type="GO" id="GO:0003824">
    <property type="term" value="F:catalytic activity"/>
    <property type="evidence" value="ECO:0007669"/>
    <property type="project" value="InterPro"/>
</dbReference>
<evidence type="ECO:0000313" key="3">
    <source>
        <dbReference type="EMBL" id="SFQ59376.1"/>
    </source>
</evidence>
<dbReference type="Pfam" id="PF01425">
    <property type="entry name" value="Amidase"/>
    <property type="match status" value="1"/>
</dbReference>
<evidence type="ECO:0000313" key="4">
    <source>
        <dbReference type="Proteomes" id="UP000199137"/>
    </source>
</evidence>
<proteinExistence type="inferred from homology"/>
<gene>
    <name evidence="3" type="ORF">SAMN05421854_11671</name>
</gene>
<dbReference type="PANTHER" id="PTHR11895:SF7">
    <property type="entry name" value="GLUTAMYL-TRNA(GLN) AMIDOTRANSFERASE SUBUNIT A, MITOCHONDRIAL"/>
    <property type="match status" value="1"/>
</dbReference>
<sequence>MKISEYTSCDAVGLANLIARGEVTAAEVADAAARAVEAVNPHINAVAETWPPEDTPAPGSAPLAGVPFLIKDLGVTMAGKRSELGSRLAAGIVSPEDSFLMRRFRQAGLVTIGRTTTPEMAYSTTTEPEFYGATRNPWSPARSAGGSSGGSGAAVAAGIVPLAHATDAAGSIRVPASSNGLFGLKPTRGRVSHGPGADEVFSGLAVQGSLSRTVRDSAVLLDLIEGPEPGDPYFAARPARPYAEEARLAPGRLRIAVLRQPWGGRQPAEAVSAALSEVVGLLESLGHAIEETPLALGVSWEDFVLGNARMWTANLAPWIDGIAAATGRPVDETTLEPVTLASYRYGHQVTADELVRALAIRNQVSRTFAQHFARHDLLLSPTLPEPPVPLGVYGEGADHLDGLGWLERILDRSPYTAAANVSGVPSMSVPLAEDEGLPIGMQFTAAFGREDLLFRLAGQLEQAAPWTHRKPPVWAAGQPPESTVDSQLPVTRVPPLTDPDDDVRVLARLGKRCDDSGGGGGRWSSPA</sequence>
<dbReference type="OrthoDB" id="5175573at2"/>
<dbReference type="Gene3D" id="3.90.1300.10">
    <property type="entry name" value="Amidase signature (AS) domain"/>
    <property type="match status" value="1"/>
</dbReference>
<name>A0A1I5ZSC4_9PSEU</name>
<dbReference type="InterPro" id="IPR036928">
    <property type="entry name" value="AS_sf"/>
</dbReference>
<organism evidence="3 4">
    <name type="scientific">Amycolatopsis rubida</name>
    <dbReference type="NCBI Taxonomy" id="112413"/>
    <lineage>
        <taxon>Bacteria</taxon>
        <taxon>Bacillati</taxon>
        <taxon>Actinomycetota</taxon>
        <taxon>Actinomycetes</taxon>
        <taxon>Pseudonocardiales</taxon>
        <taxon>Pseudonocardiaceae</taxon>
        <taxon>Amycolatopsis</taxon>
    </lineage>
</organism>